<evidence type="ECO:0000313" key="2">
    <source>
        <dbReference type="EMBL" id="OAT13010.1"/>
    </source>
</evidence>
<feature type="region of interest" description="Disordered" evidence="1">
    <location>
        <begin position="72"/>
        <end position="91"/>
    </location>
</feature>
<dbReference type="RefSeq" id="XP_031580672.1">
    <property type="nucleotide sequence ID" value="XM_031723493.1"/>
</dbReference>
<accession>A0A179UYV0</accession>
<feature type="region of interest" description="Disordered" evidence="1">
    <location>
        <begin position="1"/>
        <end position="22"/>
    </location>
</feature>
<dbReference type="AlphaFoldDB" id="A0A179UYV0"/>
<evidence type="ECO:0000313" key="3">
    <source>
        <dbReference type="Proteomes" id="UP000002038"/>
    </source>
</evidence>
<organism evidence="2 3">
    <name type="scientific">Blastomyces gilchristii (strain SLH14081)</name>
    <name type="common">Blastomyces dermatitidis</name>
    <dbReference type="NCBI Taxonomy" id="559298"/>
    <lineage>
        <taxon>Eukaryota</taxon>
        <taxon>Fungi</taxon>
        <taxon>Dikarya</taxon>
        <taxon>Ascomycota</taxon>
        <taxon>Pezizomycotina</taxon>
        <taxon>Eurotiomycetes</taxon>
        <taxon>Eurotiomycetidae</taxon>
        <taxon>Onygenales</taxon>
        <taxon>Ajellomycetaceae</taxon>
        <taxon>Blastomyces</taxon>
    </lineage>
</organism>
<name>A0A179UYV0_BLAGS</name>
<evidence type="ECO:0000256" key="1">
    <source>
        <dbReference type="SAM" id="MobiDB-lite"/>
    </source>
</evidence>
<dbReference type="Proteomes" id="UP000002038">
    <property type="component" value="Unassembled WGS sequence"/>
</dbReference>
<dbReference type="EMBL" id="GG657470">
    <property type="protein sequence ID" value="OAT13010.1"/>
    <property type="molecule type" value="Genomic_DNA"/>
</dbReference>
<keyword evidence="3" id="KW-1185">Reference proteome</keyword>
<gene>
    <name evidence="2" type="ORF">BDBG_08285</name>
</gene>
<dbReference type="GeneID" id="8501743"/>
<dbReference type="STRING" id="559298.A0A179UYV0"/>
<dbReference type="KEGG" id="bgh:BDBG_08285"/>
<protein>
    <submittedName>
        <fullName evidence="2">Uncharacterized protein</fullName>
    </submittedName>
</protein>
<reference evidence="3" key="1">
    <citation type="journal article" date="2015" name="PLoS Genet.">
        <title>The dynamic genome and transcriptome of the human fungal pathogen Blastomyces and close relative Emmonsia.</title>
        <authorList>
            <person name="Munoz J.F."/>
            <person name="Gauthier G.M."/>
            <person name="Desjardins C.A."/>
            <person name="Gallo J.E."/>
            <person name="Holder J."/>
            <person name="Sullivan T.D."/>
            <person name="Marty A.J."/>
            <person name="Carmen J.C."/>
            <person name="Chen Z."/>
            <person name="Ding L."/>
            <person name="Gujja S."/>
            <person name="Magrini V."/>
            <person name="Misas E."/>
            <person name="Mitreva M."/>
            <person name="Priest M."/>
            <person name="Saif S."/>
            <person name="Whiston E.A."/>
            <person name="Young S."/>
            <person name="Zeng Q."/>
            <person name="Goldman W.E."/>
            <person name="Mardis E.R."/>
            <person name="Taylor J.W."/>
            <person name="McEwen J.G."/>
            <person name="Clay O.K."/>
            <person name="Klein B.S."/>
            <person name="Cuomo C.A."/>
        </authorList>
    </citation>
    <scope>NUCLEOTIDE SEQUENCE [LARGE SCALE GENOMIC DNA]</scope>
    <source>
        <strain evidence="3">SLH14081</strain>
    </source>
</reference>
<dbReference type="OrthoDB" id="4188903at2759"/>
<sequence>MNPEIMKKPSPRPPTSCSGLNGASFQNLAPTTQQDACNAQFNTCVDAASTAKCQEQKAESAAVPDAVITGQDAQLANGQNGQGQDVQQADRTQDAAVQAVGIAGAAGVSAAQNAASTGGAVAAGADVGAECAQAIATARRRRDVVTLPLNGFKGQKRDVGPVEWEGMGEVGALV</sequence>
<proteinExistence type="predicted"/>
<dbReference type="VEuPathDB" id="FungiDB:BDBG_08285"/>